<dbReference type="AlphaFoldDB" id="A0A518JNN5"/>
<organism evidence="2 3">
    <name type="scientific">Rosistilla carotiformis</name>
    <dbReference type="NCBI Taxonomy" id="2528017"/>
    <lineage>
        <taxon>Bacteria</taxon>
        <taxon>Pseudomonadati</taxon>
        <taxon>Planctomycetota</taxon>
        <taxon>Planctomycetia</taxon>
        <taxon>Pirellulales</taxon>
        <taxon>Pirellulaceae</taxon>
        <taxon>Rosistilla</taxon>
    </lineage>
</organism>
<dbReference type="Proteomes" id="UP000315082">
    <property type="component" value="Chromosome"/>
</dbReference>
<evidence type="ECO:0000313" key="2">
    <source>
        <dbReference type="EMBL" id="QDV67157.1"/>
    </source>
</evidence>
<evidence type="ECO:0000256" key="1">
    <source>
        <dbReference type="SAM" id="Phobius"/>
    </source>
</evidence>
<keyword evidence="3" id="KW-1185">Reference proteome</keyword>
<accession>A0A518JNN5</accession>
<sequence>MNDNDNFGCVVQCAIAAIGAVVAVVIAAWQISSGNAAADKASQCAQFIANKENALTIELDTVKQWRESPQLVVLRTIRIAEDTSNCIIQNNGGRDLVLFGFGLQRTVPQVTSNNGGSIPPHRTVIAAERSRSQTIDFSRCDLTSDCSFFMDPAIIVKPGESLTLRCVFPIGQKEYGHIVLVDSNSVTPEFQLFQFEPSR</sequence>
<protein>
    <submittedName>
        <fullName evidence="2">Uncharacterized protein</fullName>
    </submittedName>
</protein>
<evidence type="ECO:0000313" key="3">
    <source>
        <dbReference type="Proteomes" id="UP000315082"/>
    </source>
</evidence>
<gene>
    <name evidence="2" type="ORF">Poly24_08480</name>
</gene>
<keyword evidence="1" id="KW-1133">Transmembrane helix</keyword>
<dbReference type="EMBL" id="CP036348">
    <property type="protein sequence ID" value="QDV67157.1"/>
    <property type="molecule type" value="Genomic_DNA"/>
</dbReference>
<proteinExistence type="predicted"/>
<keyword evidence="1" id="KW-0472">Membrane</keyword>
<feature type="transmembrane region" description="Helical" evidence="1">
    <location>
        <begin position="7"/>
        <end position="29"/>
    </location>
</feature>
<keyword evidence="1" id="KW-0812">Transmembrane</keyword>
<dbReference type="KEGG" id="rcf:Poly24_08480"/>
<dbReference type="RefSeq" id="WP_145090834.1">
    <property type="nucleotide sequence ID" value="NZ_CP036348.1"/>
</dbReference>
<name>A0A518JNN5_9BACT</name>
<reference evidence="2 3" key="1">
    <citation type="submission" date="2019-02" db="EMBL/GenBank/DDBJ databases">
        <title>Deep-cultivation of Planctomycetes and their phenomic and genomic characterization uncovers novel biology.</title>
        <authorList>
            <person name="Wiegand S."/>
            <person name="Jogler M."/>
            <person name="Boedeker C."/>
            <person name="Pinto D."/>
            <person name="Vollmers J."/>
            <person name="Rivas-Marin E."/>
            <person name="Kohn T."/>
            <person name="Peeters S.H."/>
            <person name="Heuer A."/>
            <person name="Rast P."/>
            <person name="Oberbeckmann S."/>
            <person name="Bunk B."/>
            <person name="Jeske O."/>
            <person name="Meyerdierks A."/>
            <person name="Storesund J.E."/>
            <person name="Kallscheuer N."/>
            <person name="Luecker S."/>
            <person name="Lage O.M."/>
            <person name="Pohl T."/>
            <person name="Merkel B.J."/>
            <person name="Hornburger P."/>
            <person name="Mueller R.-W."/>
            <person name="Bruemmer F."/>
            <person name="Labrenz M."/>
            <person name="Spormann A.M."/>
            <person name="Op den Camp H."/>
            <person name="Overmann J."/>
            <person name="Amann R."/>
            <person name="Jetten M.S.M."/>
            <person name="Mascher T."/>
            <person name="Medema M.H."/>
            <person name="Devos D.P."/>
            <person name="Kaster A.-K."/>
            <person name="Ovreas L."/>
            <person name="Rohde M."/>
            <person name="Galperin M.Y."/>
            <person name="Jogler C."/>
        </authorList>
    </citation>
    <scope>NUCLEOTIDE SEQUENCE [LARGE SCALE GENOMIC DNA]</scope>
    <source>
        <strain evidence="2 3">Poly24</strain>
    </source>
</reference>